<reference evidence="1" key="1">
    <citation type="submission" date="2021-06" db="EMBL/GenBank/DDBJ databases">
        <authorList>
            <person name="Kallberg Y."/>
            <person name="Tangrot J."/>
            <person name="Rosling A."/>
        </authorList>
    </citation>
    <scope>NUCLEOTIDE SEQUENCE</scope>
    <source>
        <strain evidence="1">MA461A</strain>
    </source>
</reference>
<dbReference type="Proteomes" id="UP000789920">
    <property type="component" value="Unassembled WGS sequence"/>
</dbReference>
<dbReference type="EMBL" id="CAJVQC010124330">
    <property type="protein sequence ID" value="CAG8839653.1"/>
    <property type="molecule type" value="Genomic_DNA"/>
</dbReference>
<evidence type="ECO:0000313" key="1">
    <source>
        <dbReference type="EMBL" id="CAG8839653.1"/>
    </source>
</evidence>
<keyword evidence="2" id="KW-1185">Reference proteome</keyword>
<comment type="caution">
    <text evidence="1">The sequence shown here is derived from an EMBL/GenBank/DDBJ whole genome shotgun (WGS) entry which is preliminary data.</text>
</comment>
<gene>
    <name evidence="1" type="ORF">RPERSI_LOCUS31136</name>
</gene>
<feature type="non-terminal residue" evidence="1">
    <location>
        <position position="1"/>
    </location>
</feature>
<feature type="non-terminal residue" evidence="1">
    <location>
        <position position="53"/>
    </location>
</feature>
<proteinExistence type="predicted"/>
<protein>
    <submittedName>
        <fullName evidence="1">8141_t:CDS:1</fullName>
    </submittedName>
</protein>
<organism evidence="1 2">
    <name type="scientific">Racocetra persica</name>
    <dbReference type="NCBI Taxonomy" id="160502"/>
    <lineage>
        <taxon>Eukaryota</taxon>
        <taxon>Fungi</taxon>
        <taxon>Fungi incertae sedis</taxon>
        <taxon>Mucoromycota</taxon>
        <taxon>Glomeromycotina</taxon>
        <taxon>Glomeromycetes</taxon>
        <taxon>Diversisporales</taxon>
        <taxon>Gigasporaceae</taxon>
        <taxon>Racocetra</taxon>
    </lineage>
</organism>
<name>A0ACA9SIF7_9GLOM</name>
<accession>A0ACA9SIF7</accession>
<sequence>SGWVISATALYEFLEFRLAVMEGKAIKLHWDNVKIIGGEFEEIYGNYCEKCGE</sequence>
<evidence type="ECO:0000313" key="2">
    <source>
        <dbReference type="Proteomes" id="UP000789920"/>
    </source>
</evidence>